<sequence>MTLRTTHARHRAAGRPKTFLSTLPGGTLARRGTVAAATAGLAITLGAPTASATTTHTVESGDTVSEIASEHGSSVDAIVEANGLDSSATIYVGDELTIPDGSGGATLSGSTGSSAESTSEPVEETGTVESSTGEVVDIARQYIGTPYVYGGSTPGGFDCSGFTQYVYSQVGIELPRTTDDQLYAGTQVSESEAQPGDLVWSPGHVGIYSGDGNYIAAYAPGEPLSERPIYDENSVFVRVG</sequence>
<dbReference type="InterPro" id="IPR051202">
    <property type="entry name" value="Peptidase_C40"/>
</dbReference>
<comment type="similarity">
    <text evidence="1">Belongs to the peptidase C40 family.</text>
</comment>
<dbReference type="EMBL" id="JBHTCQ010000001">
    <property type="protein sequence ID" value="MFC7403850.1"/>
    <property type="molecule type" value="Genomic_DNA"/>
</dbReference>
<organism evidence="10 11">
    <name type="scientific">Georgenia alba</name>
    <dbReference type="NCBI Taxonomy" id="2233858"/>
    <lineage>
        <taxon>Bacteria</taxon>
        <taxon>Bacillati</taxon>
        <taxon>Actinomycetota</taxon>
        <taxon>Actinomycetes</taxon>
        <taxon>Micrococcales</taxon>
        <taxon>Bogoriellaceae</taxon>
        <taxon>Georgenia</taxon>
    </lineage>
</organism>
<feature type="region of interest" description="Disordered" evidence="7">
    <location>
        <begin position="99"/>
        <end position="131"/>
    </location>
</feature>
<evidence type="ECO:0000256" key="4">
    <source>
        <dbReference type="ARBA" id="ARBA00022737"/>
    </source>
</evidence>
<dbReference type="SUPFAM" id="SSF54106">
    <property type="entry name" value="LysM domain"/>
    <property type="match status" value="1"/>
</dbReference>
<evidence type="ECO:0000313" key="11">
    <source>
        <dbReference type="Proteomes" id="UP001596455"/>
    </source>
</evidence>
<evidence type="ECO:0000256" key="2">
    <source>
        <dbReference type="ARBA" id="ARBA00022670"/>
    </source>
</evidence>
<dbReference type="CDD" id="cd00118">
    <property type="entry name" value="LysM"/>
    <property type="match status" value="1"/>
</dbReference>
<evidence type="ECO:0000256" key="1">
    <source>
        <dbReference type="ARBA" id="ARBA00007074"/>
    </source>
</evidence>
<evidence type="ECO:0000256" key="5">
    <source>
        <dbReference type="ARBA" id="ARBA00022801"/>
    </source>
</evidence>
<name>A0ABW2Q2Y1_9MICO</name>
<dbReference type="InterPro" id="IPR018392">
    <property type="entry name" value="LysM"/>
</dbReference>
<evidence type="ECO:0000313" key="10">
    <source>
        <dbReference type="EMBL" id="MFC7403850.1"/>
    </source>
</evidence>
<dbReference type="PROSITE" id="PS51782">
    <property type="entry name" value="LYSM"/>
    <property type="match status" value="1"/>
</dbReference>
<dbReference type="Pfam" id="PF00877">
    <property type="entry name" value="NLPC_P60"/>
    <property type="match status" value="1"/>
</dbReference>
<dbReference type="Pfam" id="PF01476">
    <property type="entry name" value="LysM"/>
    <property type="match status" value="1"/>
</dbReference>
<dbReference type="InterPro" id="IPR036779">
    <property type="entry name" value="LysM_dom_sf"/>
</dbReference>
<keyword evidence="5" id="KW-0378">Hydrolase</keyword>
<dbReference type="InterPro" id="IPR038765">
    <property type="entry name" value="Papain-like_cys_pep_sf"/>
</dbReference>
<evidence type="ECO:0000259" key="9">
    <source>
        <dbReference type="PROSITE" id="PS51935"/>
    </source>
</evidence>
<dbReference type="RefSeq" id="WP_382390701.1">
    <property type="nucleotide sequence ID" value="NZ_JBHTCQ010000001.1"/>
</dbReference>
<keyword evidence="4" id="KW-0677">Repeat</keyword>
<feature type="compositionally biased region" description="Low complexity" evidence="7">
    <location>
        <begin position="107"/>
        <end position="131"/>
    </location>
</feature>
<dbReference type="SMART" id="SM00257">
    <property type="entry name" value="LysM"/>
    <property type="match status" value="1"/>
</dbReference>
<dbReference type="PANTHER" id="PTHR47053">
    <property type="entry name" value="MUREIN DD-ENDOPEPTIDASE MEPH-RELATED"/>
    <property type="match status" value="1"/>
</dbReference>
<evidence type="ECO:0000256" key="7">
    <source>
        <dbReference type="SAM" id="MobiDB-lite"/>
    </source>
</evidence>
<protein>
    <submittedName>
        <fullName evidence="10">C40 family peptidase</fullName>
    </submittedName>
</protein>
<proteinExistence type="inferred from homology"/>
<dbReference type="Gene3D" id="3.10.350.10">
    <property type="entry name" value="LysM domain"/>
    <property type="match status" value="1"/>
</dbReference>
<keyword evidence="2" id="KW-0645">Protease</keyword>
<dbReference type="PANTHER" id="PTHR47053:SF1">
    <property type="entry name" value="MUREIN DD-ENDOPEPTIDASE MEPH-RELATED"/>
    <property type="match status" value="1"/>
</dbReference>
<dbReference type="InterPro" id="IPR000064">
    <property type="entry name" value="NLP_P60_dom"/>
</dbReference>
<feature type="domain" description="NlpC/P60" evidence="9">
    <location>
        <begin position="129"/>
        <end position="240"/>
    </location>
</feature>
<keyword evidence="6" id="KW-0788">Thiol protease</keyword>
<dbReference type="Proteomes" id="UP001596455">
    <property type="component" value="Unassembled WGS sequence"/>
</dbReference>
<comment type="caution">
    <text evidence="10">The sequence shown here is derived from an EMBL/GenBank/DDBJ whole genome shotgun (WGS) entry which is preliminary data.</text>
</comment>
<evidence type="ECO:0000256" key="6">
    <source>
        <dbReference type="ARBA" id="ARBA00022807"/>
    </source>
</evidence>
<reference evidence="11" key="1">
    <citation type="journal article" date="2019" name="Int. J. Syst. Evol. Microbiol.">
        <title>The Global Catalogue of Microorganisms (GCM) 10K type strain sequencing project: providing services to taxonomists for standard genome sequencing and annotation.</title>
        <authorList>
            <consortium name="The Broad Institute Genomics Platform"/>
            <consortium name="The Broad Institute Genome Sequencing Center for Infectious Disease"/>
            <person name="Wu L."/>
            <person name="Ma J."/>
        </authorList>
    </citation>
    <scope>NUCLEOTIDE SEQUENCE [LARGE SCALE GENOMIC DNA]</scope>
    <source>
        <strain evidence="11">JCM 1490</strain>
    </source>
</reference>
<feature type="domain" description="LysM" evidence="8">
    <location>
        <begin position="54"/>
        <end position="98"/>
    </location>
</feature>
<keyword evidence="3" id="KW-0732">Signal</keyword>
<evidence type="ECO:0000259" key="8">
    <source>
        <dbReference type="PROSITE" id="PS51782"/>
    </source>
</evidence>
<dbReference type="Gene3D" id="3.90.1720.10">
    <property type="entry name" value="endopeptidase domain like (from Nostoc punctiforme)"/>
    <property type="match status" value="1"/>
</dbReference>
<gene>
    <name evidence="10" type="ORF">ACFQQL_01910</name>
</gene>
<dbReference type="PROSITE" id="PS51935">
    <property type="entry name" value="NLPC_P60"/>
    <property type="match status" value="1"/>
</dbReference>
<evidence type="ECO:0000256" key="3">
    <source>
        <dbReference type="ARBA" id="ARBA00022729"/>
    </source>
</evidence>
<dbReference type="SUPFAM" id="SSF54001">
    <property type="entry name" value="Cysteine proteinases"/>
    <property type="match status" value="1"/>
</dbReference>
<accession>A0ABW2Q2Y1</accession>
<keyword evidence="11" id="KW-1185">Reference proteome</keyword>